<evidence type="ECO:0000256" key="1">
    <source>
        <dbReference type="SAM" id="MobiDB-lite"/>
    </source>
</evidence>
<dbReference type="EMBL" id="SMJZ01000131">
    <property type="protein sequence ID" value="TDC02690.1"/>
    <property type="molecule type" value="Genomic_DNA"/>
</dbReference>
<reference evidence="2 3" key="1">
    <citation type="submission" date="2019-02" db="EMBL/GenBank/DDBJ databases">
        <title>Draft genome sequences of novel Actinobacteria.</title>
        <authorList>
            <person name="Sahin N."/>
            <person name="Ay H."/>
            <person name="Saygin H."/>
        </authorList>
    </citation>
    <scope>NUCLEOTIDE SEQUENCE [LARGE SCALE GENOMIC DNA]</scope>
    <source>
        <strain evidence="2 3">KC201</strain>
    </source>
</reference>
<gene>
    <name evidence="2" type="ORF">E1267_28815</name>
</gene>
<dbReference type="AlphaFoldDB" id="A0A4R4N6F3"/>
<evidence type="ECO:0000313" key="2">
    <source>
        <dbReference type="EMBL" id="TDC02690.1"/>
    </source>
</evidence>
<dbReference type="OrthoDB" id="1822491at2"/>
<keyword evidence="3" id="KW-1185">Reference proteome</keyword>
<dbReference type="Proteomes" id="UP000295157">
    <property type="component" value="Unassembled WGS sequence"/>
</dbReference>
<protein>
    <submittedName>
        <fullName evidence="2">Uncharacterized protein</fullName>
    </submittedName>
</protein>
<feature type="region of interest" description="Disordered" evidence="1">
    <location>
        <begin position="1"/>
        <end position="24"/>
    </location>
</feature>
<name>A0A4R4N6F3_9ACTN</name>
<accession>A0A4R4N6F3</accession>
<sequence>MSEELRRFRTARHHARREPGERHRRVTLLGEPSVRAAMIHQHSTAEADRRIADAMNVKIQQS</sequence>
<feature type="compositionally biased region" description="Basic residues" evidence="1">
    <location>
        <begin position="8"/>
        <end position="24"/>
    </location>
</feature>
<evidence type="ECO:0000313" key="3">
    <source>
        <dbReference type="Proteomes" id="UP000295157"/>
    </source>
</evidence>
<organism evidence="2 3">
    <name type="scientific">Nonomuraea longispora</name>
    <dbReference type="NCBI Taxonomy" id="1848320"/>
    <lineage>
        <taxon>Bacteria</taxon>
        <taxon>Bacillati</taxon>
        <taxon>Actinomycetota</taxon>
        <taxon>Actinomycetes</taxon>
        <taxon>Streptosporangiales</taxon>
        <taxon>Streptosporangiaceae</taxon>
        <taxon>Nonomuraea</taxon>
    </lineage>
</organism>
<comment type="caution">
    <text evidence="2">The sequence shown here is derived from an EMBL/GenBank/DDBJ whole genome shotgun (WGS) entry which is preliminary data.</text>
</comment>
<proteinExistence type="predicted"/>